<proteinExistence type="predicted"/>
<dbReference type="Proteomes" id="UP000014974">
    <property type="component" value="Unassembled WGS sequence"/>
</dbReference>
<evidence type="ECO:0000313" key="1">
    <source>
        <dbReference type="EMBL" id="EPR66997.1"/>
    </source>
</evidence>
<dbReference type="EMBL" id="ATNM01000136">
    <property type="protein sequence ID" value="EPR66997.1"/>
    <property type="molecule type" value="Genomic_DNA"/>
</dbReference>
<protein>
    <submittedName>
        <fullName evidence="1">Uncharacterized protein</fullName>
    </submittedName>
</protein>
<organism evidence="1 2">
    <name type="scientific">Cyclobacterium qasimii M12-11B</name>
    <dbReference type="NCBI Taxonomy" id="641524"/>
    <lineage>
        <taxon>Bacteria</taxon>
        <taxon>Pseudomonadati</taxon>
        <taxon>Bacteroidota</taxon>
        <taxon>Cytophagia</taxon>
        <taxon>Cytophagales</taxon>
        <taxon>Cyclobacteriaceae</taxon>
        <taxon>Cyclobacterium</taxon>
    </lineage>
</organism>
<dbReference type="AlphaFoldDB" id="S7VBP8"/>
<reference evidence="1 2" key="1">
    <citation type="journal article" date="2013" name="Genome Announc.">
        <title>Draft Genome Sequence of Cyclobacterium qasimii Strain M12-11BT, Isolated from Arctic Marine Sediment.</title>
        <authorList>
            <person name="Shivaji S."/>
            <person name="Ara S."/>
            <person name="Singh A."/>
            <person name="Kumar Pinnaka A."/>
        </authorList>
    </citation>
    <scope>NUCLEOTIDE SEQUENCE [LARGE SCALE GENOMIC DNA]</scope>
    <source>
        <strain evidence="1 2">M12-11B</strain>
    </source>
</reference>
<sequence>MASILIENKIYYLGLPIISQIKTKMNHEKAATIYYFIDRIN</sequence>
<accession>S7VBP8</accession>
<comment type="caution">
    <text evidence="1">The sequence shown here is derived from an EMBL/GenBank/DDBJ whole genome shotgun (WGS) entry which is preliminary data.</text>
</comment>
<name>S7VBP8_9BACT</name>
<gene>
    <name evidence="1" type="ORF">ADICYQ_3867</name>
</gene>
<evidence type="ECO:0000313" key="2">
    <source>
        <dbReference type="Proteomes" id="UP000014974"/>
    </source>
</evidence>